<accession>A0ACA9M2M4</accession>
<dbReference type="Proteomes" id="UP000789702">
    <property type="component" value="Unassembled WGS sequence"/>
</dbReference>
<keyword evidence="2" id="KW-1185">Reference proteome</keyword>
<protein>
    <submittedName>
        <fullName evidence="1">14071_t:CDS:1</fullName>
    </submittedName>
</protein>
<evidence type="ECO:0000313" key="2">
    <source>
        <dbReference type="Proteomes" id="UP000789702"/>
    </source>
</evidence>
<dbReference type="EMBL" id="CAJVPU010006680">
    <property type="protein sequence ID" value="CAG8563623.1"/>
    <property type="molecule type" value="Genomic_DNA"/>
</dbReference>
<name>A0ACA9M2M4_9GLOM</name>
<proteinExistence type="predicted"/>
<gene>
    <name evidence="1" type="ORF">DHETER_LOCUS5754</name>
</gene>
<comment type="caution">
    <text evidence="1">The sequence shown here is derived from an EMBL/GenBank/DDBJ whole genome shotgun (WGS) entry which is preliminary data.</text>
</comment>
<reference evidence="1" key="1">
    <citation type="submission" date="2021-06" db="EMBL/GenBank/DDBJ databases">
        <authorList>
            <person name="Kallberg Y."/>
            <person name="Tangrot J."/>
            <person name="Rosling A."/>
        </authorList>
    </citation>
    <scope>NUCLEOTIDE SEQUENCE</scope>
    <source>
        <strain evidence="1">IL203A</strain>
    </source>
</reference>
<organism evidence="1 2">
    <name type="scientific">Dentiscutata heterogama</name>
    <dbReference type="NCBI Taxonomy" id="1316150"/>
    <lineage>
        <taxon>Eukaryota</taxon>
        <taxon>Fungi</taxon>
        <taxon>Fungi incertae sedis</taxon>
        <taxon>Mucoromycota</taxon>
        <taxon>Glomeromycotina</taxon>
        <taxon>Glomeromycetes</taxon>
        <taxon>Diversisporales</taxon>
        <taxon>Gigasporaceae</taxon>
        <taxon>Dentiscutata</taxon>
    </lineage>
</organism>
<evidence type="ECO:0000313" key="1">
    <source>
        <dbReference type="EMBL" id="CAG8563623.1"/>
    </source>
</evidence>
<feature type="non-terminal residue" evidence="1">
    <location>
        <position position="1"/>
    </location>
</feature>
<sequence>GMGYLSRKFGLASDNILDAQIVLANGTIVYNAKNYPELLWAIRGAGNAGFGIVTTLTLRIYPIPKIVTNLRYEYDFDQTPLVFSVIKQLGNNIHQNLTLYMNIRSVPSTSISGIYLGSASELRLHMQEFVKLSKPKSVTYGENDLYSILVGGGDTPPPGFMKAKTFFFDSRGLSYEGIKYLMRFVKKISKCKLQSETLLISGGRVNEIRRNDTAYVHRGFLYHTGMFLHDYEYKNFDMCYQEMEKFSQYFQPHYANYENYQNLIDRQLNNWQCRYYGENFERLVEIKRKYDPYNI</sequence>